<dbReference type="AlphaFoldDB" id="A0A4Q7VU31"/>
<dbReference type="PANTHER" id="PTHR33221:SF15">
    <property type="entry name" value="HTH-TYPE TRANSCRIPTIONAL REGULATOR YWGB-RELATED"/>
    <property type="match status" value="1"/>
</dbReference>
<dbReference type="SUPFAM" id="SSF46785">
    <property type="entry name" value="Winged helix' DNA-binding domain"/>
    <property type="match status" value="1"/>
</dbReference>
<sequence>MAHDTRLARLLHVLIHMHLRGGTTTSENLAKMLHTNPVVVRRTLATLRDAGLVTSVGGRNGGWSLLQDLSSTTARDVYEAIPHSAVFAIAPADDNPQCPVEGAVNRFIVQAMHDSEQVLLARLEGHSLSELAQMILLPVEGDRRNALGHSK</sequence>
<organism evidence="1 2">
    <name type="scientific">Advenella incenata</name>
    <dbReference type="NCBI Taxonomy" id="267800"/>
    <lineage>
        <taxon>Bacteria</taxon>
        <taxon>Pseudomonadati</taxon>
        <taxon>Pseudomonadota</taxon>
        <taxon>Betaproteobacteria</taxon>
        <taxon>Burkholderiales</taxon>
        <taxon>Alcaligenaceae</taxon>
    </lineage>
</organism>
<evidence type="ECO:0000313" key="1">
    <source>
        <dbReference type="EMBL" id="RZU00127.1"/>
    </source>
</evidence>
<comment type="caution">
    <text evidence="1">The sequence shown here is derived from an EMBL/GenBank/DDBJ whole genome shotgun (WGS) entry which is preliminary data.</text>
</comment>
<reference evidence="1 2" key="1">
    <citation type="submission" date="2019-02" db="EMBL/GenBank/DDBJ databases">
        <title>Genomic Encyclopedia of Type Strains, Phase IV (KMG-IV): sequencing the most valuable type-strain genomes for metagenomic binning, comparative biology and taxonomic classification.</title>
        <authorList>
            <person name="Goeker M."/>
        </authorList>
    </citation>
    <scope>NUCLEOTIDE SEQUENCE [LARGE SCALE GENOMIC DNA]</scope>
    <source>
        <strain evidence="1 2">DSM 23814</strain>
    </source>
</reference>
<gene>
    <name evidence="1" type="ORF">EV681_1934</name>
</gene>
<dbReference type="RefSeq" id="WP_128394351.1">
    <property type="nucleotide sequence ID" value="NZ_SHKO01000001.1"/>
</dbReference>
<dbReference type="Pfam" id="PF02082">
    <property type="entry name" value="Rrf2"/>
    <property type="match status" value="1"/>
</dbReference>
<name>A0A4Q7VU31_9BURK</name>
<dbReference type="PANTHER" id="PTHR33221">
    <property type="entry name" value="WINGED HELIX-TURN-HELIX TRANSCRIPTIONAL REGULATOR, RRF2 FAMILY"/>
    <property type="match status" value="1"/>
</dbReference>
<evidence type="ECO:0000313" key="2">
    <source>
        <dbReference type="Proteomes" id="UP000293398"/>
    </source>
</evidence>
<dbReference type="InterPro" id="IPR036388">
    <property type="entry name" value="WH-like_DNA-bd_sf"/>
</dbReference>
<dbReference type="InterPro" id="IPR036390">
    <property type="entry name" value="WH_DNA-bd_sf"/>
</dbReference>
<protein>
    <submittedName>
        <fullName evidence="1">BadM/Rrf2 family transcriptional regulator</fullName>
    </submittedName>
</protein>
<dbReference type="Proteomes" id="UP000293398">
    <property type="component" value="Unassembled WGS sequence"/>
</dbReference>
<dbReference type="EMBL" id="SHKO01000001">
    <property type="protein sequence ID" value="RZU00127.1"/>
    <property type="molecule type" value="Genomic_DNA"/>
</dbReference>
<dbReference type="PROSITE" id="PS51197">
    <property type="entry name" value="HTH_RRF2_2"/>
    <property type="match status" value="1"/>
</dbReference>
<accession>A0A4Q7VU31</accession>
<dbReference type="InterPro" id="IPR000944">
    <property type="entry name" value="Tscrpt_reg_Rrf2"/>
</dbReference>
<keyword evidence="2" id="KW-1185">Reference proteome</keyword>
<dbReference type="OrthoDB" id="9800506at2"/>
<dbReference type="GO" id="GO:0003700">
    <property type="term" value="F:DNA-binding transcription factor activity"/>
    <property type="evidence" value="ECO:0007669"/>
    <property type="project" value="TreeGrafter"/>
</dbReference>
<dbReference type="GO" id="GO:0005829">
    <property type="term" value="C:cytosol"/>
    <property type="evidence" value="ECO:0007669"/>
    <property type="project" value="TreeGrafter"/>
</dbReference>
<dbReference type="Gene3D" id="1.10.10.10">
    <property type="entry name" value="Winged helix-like DNA-binding domain superfamily/Winged helix DNA-binding domain"/>
    <property type="match status" value="1"/>
</dbReference>
<proteinExistence type="predicted"/>